<protein>
    <submittedName>
        <fullName evidence="2">Uncharacterized protein</fullName>
    </submittedName>
</protein>
<gene>
    <name evidence="2" type="ORF">DFH08DRAFT_834050</name>
</gene>
<name>A0AAD7AR58_9AGAR</name>
<reference evidence="2" key="1">
    <citation type="submission" date="2023-03" db="EMBL/GenBank/DDBJ databases">
        <title>Massive genome expansion in bonnet fungi (Mycena s.s.) driven by repeated elements and novel gene families across ecological guilds.</title>
        <authorList>
            <consortium name="Lawrence Berkeley National Laboratory"/>
            <person name="Harder C.B."/>
            <person name="Miyauchi S."/>
            <person name="Viragh M."/>
            <person name="Kuo A."/>
            <person name="Thoen E."/>
            <person name="Andreopoulos B."/>
            <person name="Lu D."/>
            <person name="Skrede I."/>
            <person name="Drula E."/>
            <person name="Henrissat B."/>
            <person name="Morin E."/>
            <person name="Kohler A."/>
            <person name="Barry K."/>
            <person name="LaButti K."/>
            <person name="Morin E."/>
            <person name="Salamov A."/>
            <person name="Lipzen A."/>
            <person name="Mereny Z."/>
            <person name="Hegedus B."/>
            <person name="Baldrian P."/>
            <person name="Stursova M."/>
            <person name="Weitz H."/>
            <person name="Taylor A."/>
            <person name="Grigoriev I.V."/>
            <person name="Nagy L.G."/>
            <person name="Martin F."/>
            <person name="Kauserud H."/>
        </authorList>
    </citation>
    <scope>NUCLEOTIDE SEQUENCE</scope>
    <source>
        <strain evidence="2">CBHHK002</strain>
    </source>
</reference>
<comment type="caution">
    <text evidence="2">The sequence shown here is derived from an EMBL/GenBank/DDBJ whole genome shotgun (WGS) entry which is preliminary data.</text>
</comment>
<accession>A0AAD7AR58</accession>
<feature type="region of interest" description="Disordered" evidence="1">
    <location>
        <begin position="110"/>
        <end position="133"/>
    </location>
</feature>
<evidence type="ECO:0000313" key="3">
    <source>
        <dbReference type="Proteomes" id="UP001218218"/>
    </source>
</evidence>
<keyword evidence="3" id="KW-1185">Reference proteome</keyword>
<evidence type="ECO:0000256" key="1">
    <source>
        <dbReference type="SAM" id="MobiDB-lite"/>
    </source>
</evidence>
<sequence length="183" mass="20249">MGVSPEQYAALNNTANRKPSDPVVAGIPMLQDLLNADSEQVAIDEDVLFNHPDPYGMEDLEAMEEGEDDTDTAAPTLVIRRANFPLEIEAYIDLKAPKLTQRFAANQGMPEEPMAQPAKLPAKPSTGSWTTKDAEWDAGNCCKSRSEMFRGHPSFQPNKTFCDLVQWLWRATLIFPGSQIHGT</sequence>
<dbReference type="Proteomes" id="UP001218218">
    <property type="component" value="Unassembled WGS sequence"/>
</dbReference>
<dbReference type="AlphaFoldDB" id="A0AAD7AR58"/>
<proteinExistence type="predicted"/>
<organism evidence="2 3">
    <name type="scientific">Mycena albidolilacea</name>
    <dbReference type="NCBI Taxonomy" id="1033008"/>
    <lineage>
        <taxon>Eukaryota</taxon>
        <taxon>Fungi</taxon>
        <taxon>Dikarya</taxon>
        <taxon>Basidiomycota</taxon>
        <taxon>Agaricomycotina</taxon>
        <taxon>Agaricomycetes</taxon>
        <taxon>Agaricomycetidae</taxon>
        <taxon>Agaricales</taxon>
        <taxon>Marasmiineae</taxon>
        <taxon>Mycenaceae</taxon>
        <taxon>Mycena</taxon>
    </lineage>
</organism>
<evidence type="ECO:0000313" key="2">
    <source>
        <dbReference type="EMBL" id="KAJ7366324.1"/>
    </source>
</evidence>
<dbReference type="EMBL" id="JARIHO010000002">
    <property type="protein sequence ID" value="KAJ7366324.1"/>
    <property type="molecule type" value="Genomic_DNA"/>
</dbReference>